<dbReference type="InterPro" id="IPR029063">
    <property type="entry name" value="SAM-dependent_MTases_sf"/>
</dbReference>
<keyword evidence="2 7" id="KW-0698">rRNA processing</keyword>
<evidence type="ECO:0000259" key="9">
    <source>
        <dbReference type="SMART" id="SM00650"/>
    </source>
</evidence>
<feature type="binding site" evidence="7 8">
    <location>
        <position position="77"/>
    </location>
    <ligand>
        <name>S-adenosyl-L-methionine</name>
        <dbReference type="ChEBI" id="CHEBI:59789"/>
    </ligand>
</feature>
<dbReference type="InterPro" id="IPR020596">
    <property type="entry name" value="rRNA_Ade_Mease_Trfase_CS"/>
</dbReference>
<name>A0A4Y8PHM6_9BACT</name>
<evidence type="ECO:0000256" key="4">
    <source>
        <dbReference type="ARBA" id="ARBA00022679"/>
    </source>
</evidence>
<dbReference type="PANTHER" id="PTHR11727:SF7">
    <property type="entry name" value="DIMETHYLADENOSINE TRANSFERASE-RELATED"/>
    <property type="match status" value="1"/>
</dbReference>
<evidence type="ECO:0000256" key="7">
    <source>
        <dbReference type="HAMAP-Rule" id="MF_00607"/>
    </source>
</evidence>
<dbReference type="GO" id="GO:0005829">
    <property type="term" value="C:cytosol"/>
    <property type="evidence" value="ECO:0007669"/>
    <property type="project" value="TreeGrafter"/>
</dbReference>
<comment type="catalytic activity">
    <reaction evidence="7">
        <text>adenosine(1518)/adenosine(1519) in 16S rRNA + 4 S-adenosyl-L-methionine = N(6)-dimethyladenosine(1518)/N(6)-dimethyladenosine(1519) in 16S rRNA + 4 S-adenosyl-L-homocysteine + 4 H(+)</text>
        <dbReference type="Rhea" id="RHEA:19609"/>
        <dbReference type="Rhea" id="RHEA-COMP:10232"/>
        <dbReference type="Rhea" id="RHEA-COMP:10233"/>
        <dbReference type="ChEBI" id="CHEBI:15378"/>
        <dbReference type="ChEBI" id="CHEBI:57856"/>
        <dbReference type="ChEBI" id="CHEBI:59789"/>
        <dbReference type="ChEBI" id="CHEBI:74411"/>
        <dbReference type="ChEBI" id="CHEBI:74493"/>
        <dbReference type="EC" id="2.1.1.182"/>
    </reaction>
</comment>
<dbReference type="SMART" id="SM00650">
    <property type="entry name" value="rADc"/>
    <property type="match status" value="1"/>
</dbReference>
<dbReference type="EMBL" id="LXQC01000024">
    <property type="protein sequence ID" value="TFE72534.1"/>
    <property type="molecule type" value="Genomic_DNA"/>
</dbReference>
<dbReference type="InterPro" id="IPR001737">
    <property type="entry name" value="KsgA/Erm"/>
</dbReference>
<dbReference type="AlphaFoldDB" id="A0A4Y8PHM6"/>
<dbReference type="PROSITE" id="PS51689">
    <property type="entry name" value="SAM_RNA_A_N6_MT"/>
    <property type="match status" value="1"/>
</dbReference>
<sequence length="274" mass="31682">MENVTLFQIKSLLSSYHLSPKKKWGQNFLIDQNLAKLIVKETLQGLSLPKEVYEIGPGLGSLTEFFLQEDVFLKAIEIDRGFCKVLFDRYGANPRFELIEANVVDYLFPQIKNDKILVGNLPYNISSLLLAKLALLSEPFPRMVFTVQHEVALRLMAKIKTKDFGALSVLMQYFFNIRRIRKIPKEVFYPAPRVESAILFLEPKDTALTMTEPDKYAFYAFVRKCFSQRRKKLAKNIGLSLEERPEEIPPGDWVILWKELKKSRIEKKVGSCIN</sequence>
<evidence type="ECO:0000256" key="5">
    <source>
        <dbReference type="ARBA" id="ARBA00022691"/>
    </source>
</evidence>
<comment type="subcellular location">
    <subcellularLocation>
        <location evidence="7">Cytoplasm</location>
    </subcellularLocation>
</comment>
<dbReference type="NCBIfam" id="TIGR00755">
    <property type="entry name" value="ksgA"/>
    <property type="match status" value="1"/>
</dbReference>
<evidence type="ECO:0000256" key="6">
    <source>
        <dbReference type="ARBA" id="ARBA00022884"/>
    </source>
</evidence>
<dbReference type="GO" id="GO:0003723">
    <property type="term" value="F:RNA binding"/>
    <property type="evidence" value="ECO:0007669"/>
    <property type="project" value="UniProtKB-UniRule"/>
</dbReference>
<dbReference type="PROSITE" id="PS01131">
    <property type="entry name" value="RRNA_A_DIMETH"/>
    <property type="match status" value="1"/>
</dbReference>
<comment type="function">
    <text evidence="7">Specifically dimethylates two adjacent adenosines (A1518 and A1519) in the loop of a conserved hairpin near the 3'-end of 16S rRNA in the 30S particle. May play a critical role in biogenesis of 30S subunits.</text>
</comment>
<dbReference type="Gene3D" id="1.10.8.100">
    <property type="entry name" value="Ribosomal RNA adenine dimethylase-like, domain 2"/>
    <property type="match status" value="1"/>
</dbReference>
<keyword evidence="4 7" id="KW-0808">Transferase</keyword>
<feature type="binding site" evidence="7 8">
    <location>
        <position position="27"/>
    </location>
    <ligand>
        <name>S-adenosyl-L-methionine</name>
        <dbReference type="ChEBI" id="CHEBI:59789"/>
    </ligand>
</feature>
<dbReference type="InterPro" id="IPR020598">
    <property type="entry name" value="rRNA_Ade_methylase_Trfase_N"/>
</dbReference>
<comment type="caution">
    <text evidence="7 8">Lacks conserved residue(s) required for the propagation of feature annotation.</text>
</comment>
<keyword evidence="3 7" id="KW-0489">Methyltransferase</keyword>
<protein>
    <recommendedName>
        <fullName evidence="7">Ribosomal RNA small subunit methyltransferase A</fullName>
        <ecNumber evidence="7">2.1.1.182</ecNumber>
    </recommendedName>
    <alternativeName>
        <fullName evidence="7">16S rRNA (adenine(1518)-N(6)/adenine(1519)-N(6))-dimethyltransferase</fullName>
    </alternativeName>
    <alternativeName>
        <fullName evidence="7">16S rRNA dimethyladenosine transferase</fullName>
    </alternativeName>
    <alternativeName>
        <fullName evidence="7">16S rRNA dimethylase</fullName>
    </alternativeName>
    <alternativeName>
        <fullName evidence="7">S-adenosylmethionine-6-N', N'-adenosyl(rRNA) dimethyltransferase</fullName>
    </alternativeName>
</protein>
<dbReference type="Pfam" id="PF00398">
    <property type="entry name" value="RrnaAD"/>
    <property type="match status" value="1"/>
</dbReference>
<keyword evidence="6 7" id="KW-0694">RNA-binding</keyword>
<feature type="binding site" evidence="7 8">
    <location>
        <position position="29"/>
    </location>
    <ligand>
        <name>S-adenosyl-L-methionine</name>
        <dbReference type="ChEBI" id="CHEBI:59789"/>
    </ligand>
</feature>
<keyword evidence="1 7" id="KW-0963">Cytoplasm</keyword>
<dbReference type="HAMAP" id="MF_00607">
    <property type="entry name" value="16SrRNA_methyltr_A"/>
    <property type="match status" value="1"/>
</dbReference>
<dbReference type="SUPFAM" id="SSF53335">
    <property type="entry name" value="S-adenosyl-L-methionine-dependent methyltransferases"/>
    <property type="match status" value="1"/>
</dbReference>
<accession>A0A4Y8PHM6</accession>
<dbReference type="EC" id="2.1.1.182" evidence="7"/>
<feature type="binding site" evidence="7 8">
    <location>
        <position position="120"/>
    </location>
    <ligand>
        <name>S-adenosyl-L-methionine</name>
        <dbReference type="ChEBI" id="CHEBI:59789"/>
    </ligand>
</feature>
<comment type="caution">
    <text evidence="10">The sequence shown here is derived from an EMBL/GenBank/DDBJ whole genome shotgun (WGS) entry which is preliminary data.</text>
</comment>
<evidence type="ECO:0000256" key="1">
    <source>
        <dbReference type="ARBA" id="ARBA00022490"/>
    </source>
</evidence>
<dbReference type="PANTHER" id="PTHR11727">
    <property type="entry name" value="DIMETHYLADENOSINE TRANSFERASE"/>
    <property type="match status" value="1"/>
</dbReference>
<evidence type="ECO:0000313" key="10">
    <source>
        <dbReference type="EMBL" id="TFE72534.1"/>
    </source>
</evidence>
<dbReference type="InterPro" id="IPR011530">
    <property type="entry name" value="rRNA_adenine_dimethylase"/>
</dbReference>
<keyword evidence="5 7" id="KW-0949">S-adenosyl-L-methionine</keyword>
<evidence type="ECO:0000256" key="3">
    <source>
        <dbReference type="ARBA" id="ARBA00022603"/>
    </source>
</evidence>
<dbReference type="Proteomes" id="UP000297713">
    <property type="component" value="Unassembled WGS sequence"/>
</dbReference>
<evidence type="ECO:0000256" key="8">
    <source>
        <dbReference type="PROSITE-ProRule" id="PRU01026"/>
    </source>
</evidence>
<keyword evidence="11" id="KW-1185">Reference proteome</keyword>
<gene>
    <name evidence="7" type="primary">rsmA</name>
    <name evidence="7" type="synonym">ksgA</name>
    <name evidence="10" type="ORF">A7Q10_03655</name>
</gene>
<dbReference type="GO" id="GO:0052908">
    <property type="term" value="F:16S rRNA (adenine(1518)-N(6)/adenine(1519)-N(6))-dimethyltransferase activity"/>
    <property type="evidence" value="ECO:0007669"/>
    <property type="project" value="UniProtKB-EC"/>
</dbReference>
<dbReference type="Gene3D" id="3.40.50.150">
    <property type="entry name" value="Vaccinia Virus protein VP39"/>
    <property type="match status" value="1"/>
</dbReference>
<proteinExistence type="inferred from homology"/>
<comment type="similarity">
    <text evidence="7">Belongs to the class I-like SAM-binding methyltransferase superfamily. rRNA adenine N(6)-methyltransferase family. RsmA subfamily.</text>
</comment>
<evidence type="ECO:0000313" key="11">
    <source>
        <dbReference type="Proteomes" id="UP000297713"/>
    </source>
</evidence>
<feature type="domain" description="Ribosomal RNA adenine methylase transferase N-terminal" evidence="9">
    <location>
        <begin position="30"/>
        <end position="205"/>
    </location>
</feature>
<organism evidence="10 11">
    <name type="scientific">Methylacidiphilum caldifontis</name>
    <dbReference type="NCBI Taxonomy" id="2795386"/>
    <lineage>
        <taxon>Bacteria</taxon>
        <taxon>Pseudomonadati</taxon>
        <taxon>Verrucomicrobiota</taxon>
        <taxon>Methylacidiphilae</taxon>
        <taxon>Methylacidiphilales</taxon>
        <taxon>Methylacidiphilaceae</taxon>
        <taxon>Methylacidiphilum (ex Ratnadevi et al. 2023)</taxon>
    </lineage>
</organism>
<reference evidence="10 11" key="1">
    <citation type="submission" date="2016-05" db="EMBL/GenBank/DDBJ databases">
        <title>Diversity and Homogeneity among Thermoacidophilic Verrucomicrobia Methanotrophs Linked with Geographical Origin.</title>
        <authorList>
            <person name="Erikstad H.-A."/>
            <person name="Smestad N.B."/>
            <person name="Ceballos R.M."/>
            <person name="Birkeland N.-K."/>
        </authorList>
    </citation>
    <scope>NUCLEOTIDE SEQUENCE [LARGE SCALE GENOMIC DNA]</scope>
    <source>
        <strain evidence="10 11">Phi</strain>
    </source>
</reference>
<evidence type="ECO:0000256" key="2">
    <source>
        <dbReference type="ARBA" id="ARBA00022552"/>
    </source>
</evidence>
<feature type="binding site" evidence="7 8">
    <location>
        <position position="56"/>
    </location>
    <ligand>
        <name>S-adenosyl-L-methionine</name>
        <dbReference type="ChEBI" id="CHEBI:59789"/>
    </ligand>
</feature>
<dbReference type="InterPro" id="IPR023165">
    <property type="entry name" value="rRNA_Ade_diMease-like_C"/>
</dbReference>